<dbReference type="STRING" id="1336337.A0A3N4J4Q2"/>
<dbReference type="Gene3D" id="2.60.120.330">
    <property type="entry name" value="B-lactam Antibiotic, Isopenicillin N Synthase, Chain"/>
    <property type="match status" value="1"/>
</dbReference>
<evidence type="ECO:0000313" key="3">
    <source>
        <dbReference type="Proteomes" id="UP000276215"/>
    </source>
</evidence>
<keyword evidence="1" id="KW-0732">Signal</keyword>
<dbReference type="InterPro" id="IPR027443">
    <property type="entry name" value="IPNS-like_sf"/>
</dbReference>
<feature type="chain" id="PRO_5018125270" evidence="1">
    <location>
        <begin position="17"/>
        <end position="434"/>
    </location>
</feature>
<dbReference type="Pfam" id="PF07350">
    <property type="entry name" value="Gig2-like"/>
    <property type="match status" value="1"/>
</dbReference>
<reference evidence="2 3" key="1">
    <citation type="journal article" date="2018" name="Nat. Ecol. Evol.">
        <title>Pezizomycetes genomes reveal the molecular basis of ectomycorrhizal truffle lifestyle.</title>
        <authorList>
            <person name="Murat C."/>
            <person name="Payen T."/>
            <person name="Noel B."/>
            <person name="Kuo A."/>
            <person name="Morin E."/>
            <person name="Chen J."/>
            <person name="Kohler A."/>
            <person name="Krizsan K."/>
            <person name="Balestrini R."/>
            <person name="Da Silva C."/>
            <person name="Montanini B."/>
            <person name="Hainaut M."/>
            <person name="Levati E."/>
            <person name="Barry K.W."/>
            <person name="Belfiori B."/>
            <person name="Cichocki N."/>
            <person name="Clum A."/>
            <person name="Dockter R.B."/>
            <person name="Fauchery L."/>
            <person name="Guy J."/>
            <person name="Iotti M."/>
            <person name="Le Tacon F."/>
            <person name="Lindquist E.A."/>
            <person name="Lipzen A."/>
            <person name="Malagnac F."/>
            <person name="Mello A."/>
            <person name="Molinier V."/>
            <person name="Miyauchi S."/>
            <person name="Poulain J."/>
            <person name="Riccioni C."/>
            <person name="Rubini A."/>
            <person name="Sitrit Y."/>
            <person name="Splivallo R."/>
            <person name="Traeger S."/>
            <person name="Wang M."/>
            <person name="Zifcakova L."/>
            <person name="Wipf D."/>
            <person name="Zambonelli A."/>
            <person name="Paolocci F."/>
            <person name="Nowrousian M."/>
            <person name="Ottonello S."/>
            <person name="Baldrian P."/>
            <person name="Spatafora J.W."/>
            <person name="Henrissat B."/>
            <person name="Nagy L.G."/>
            <person name="Aury J.M."/>
            <person name="Wincker P."/>
            <person name="Grigoriev I.V."/>
            <person name="Bonfante P."/>
            <person name="Martin F.M."/>
        </authorList>
    </citation>
    <scope>NUCLEOTIDE SEQUENCE [LARGE SCALE GENOMIC DNA]</scope>
    <source>
        <strain evidence="2 3">120613-1</strain>
    </source>
</reference>
<dbReference type="AlphaFoldDB" id="A0A3N4J4Q2"/>
<dbReference type="Proteomes" id="UP000276215">
    <property type="component" value="Unassembled WGS sequence"/>
</dbReference>
<dbReference type="EMBL" id="ML120455">
    <property type="protein sequence ID" value="RPA93302.1"/>
    <property type="molecule type" value="Genomic_DNA"/>
</dbReference>
<sequence>MLSRSKLLLSQKLALAQVLTNTTIRGVATTATQGKIGGDISSVFPSLSGIAPPPLPDRYAELKRRFTVGRERVLAESWERLLLDLEKETAVVKRFGSDIIPQVEFKNLSSLDTAKIAEIKKRGVVVVKNVLPDNEALAMKESLKGYIKRNSWAKAFPADSPAVYELYWSPAQRAARAHPSLIASQRFVNSLWHSSLPASMVDTSVSLPYADRFRIRQPGDAGFALGAHIDGGSVERWEDGEYSRCYQKIWTGEWEEYDAYDADHRVHAKMDMYDGAGSCGVWRSWQGWLSLSTTSPHEGTLLVNPLLKHATAYTILRPFFNLSTPTTTLSTTPHFPNSFQGASQEYNNTTHPHLRLDETMTHVPRIAPGDYVFWHCDTIHAVDRVHRGASDSSVLYIPAVPWTVQNEAYVERQRDAEMRGVSPEDFPVGVGVEV</sequence>
<keyword evidence="3" id="KW-1185">Reference proteome</keyword>
<dbReference type="SUPFAM" id="SSF51197">
    <property type="entry name" value="Clavaminate synthase-like"/>
    <property type="match status" value="1"/>
</dbReference>
<proteinExistence type="predicted"/>
<evidence type="ECO:0000313" key="2">
    <source>
        <dbReference type="EMBL" id="RPA93302.1"/>
    </source>
</evidence>
<dbReference type="InterPro" id="IPR010856">
    <property type="entry name" value="Gig2-like"/>
</dbReference>
<protein>
    <submittedName>
        <fullName evidence="2">DUF1479-domain-containing protein</fullName>
    </submittedName>
</protein>
<gene>
    <name evidence="2" type="ORF">L873DRAFT_1705804</name>
</gene>
<name>A0A3N4J4Q2_9PEZI</name>
<dbReference type="PANTHER" id="PTHR30613:SF1">
    <property type="entry name" value="DUF1479 DOMAIN PROTEIN (AFU_ORTHOLOGUE AFUA_5G09280)"/>
    <property type="match status" value="1"/>
</dbReference>
<organism evidence="2 3">
    <name type="scientific">Choiromyces venosus 120613-1</name>
    <dbReference type="NCBI Taxonomy" id="1336337"/>
    <lineage>
        <taxon>Eukaryota</taxon>
        <taxon>Fungi</taxon>
        <taxon>Dikarya</taxon>
        <taxon>Ascomycota</taxon>
        <taxon>Pezizomycotina</taxon>
        <taxon>Pezizomycetes</taxon>
        <taxon>Pezizales</taxon>
        <taxon>Tuberaceae</taxon>
        <taxon>Choiromyces</taxon>
    </lineage>
</organism>
<dbReference type="PANTHER" id="PTHR30613">
    <property type="entry name" value="UNCHARACTERIZED PROTEIN YBIU-RELATED"/>
    <property type="match status" value="1"/>
</dbReference>
<feature type="signal peptide" evidence="1">
    <location>
        <begin position="1"/>
        <end position="16"/>
    </location>
</feature>
<accession>A0A3N4J4Q2</accession>
<evidence type="ECO:0000256" key="1">
    <source>
        <dbReference type="SAM" id="SignalP"/>
    </source>
</evidence>
<dbReference type="OrthoDB" id="8249012at2759"/>